<comment type="caution">
    <text evidence="1">The sequence shown here is derived from an EMBL/GenBank/DDBJ whole genome shotgun (WGS) entry which is preliminary data.</text>
</comment>
<dbReference type="EMBL" id="JAAXOW010000006">
    <property type="protein sequence ID" value="NKX94184.1"/>
    <property type="molecule type" value="Genomic_DNA"/>
</dbReference>
<keyword evidence="2" id="KW-1185">Reference proteome</keyword>
<dbReference type="InterPro" id="IPR007351">
    <property type="entry name" value="YjbR"/>
</dbReference>
<evidence type="ECO:0000313" key="2">
    <source>
        <dbReference type="Proteomes" id="UP000774283"/>
    </source>
</evidence>
<gene>
    <name evidence="1" type="ORF">HF995_13045</name>
</gene>
<reference evidence="1 2" key="1">
    <citation type="submission" date="2020-04" db="EMBL/GenBank/DDBJ databases">
        <title>MicrobeNet Type strains.</title>
        <authorList>
            <person name="Nicholson A.C."/>
        </authorList>
    </citation>
    <scope>NUCLEOTIDE SEQUENCE [LARGE SCALE GENOMIC DNA]</scope>
    <source>
        <strain evidence="1 2">ATCC BAA-789</strain>
    </source>
</reference>
<proteinExistence type="predicted"/>
<sequence>MLCLDLPDATSDFPFGPGAETFRVAQKIFALLTRNPKVGGEHWHVNLKAEPELVPGLVAAHDDVLPGWHMNKKHWVSVVLHPDLDPGLLEQLVEDAYDLVVSGLPRSRRPMTH</sequence>
<organism evidence="1 2">
    <name type="scientific">Sanguibacter hominis ATCC BAA-789</name>
    <dbReference type="NCBI Taxonomy" id="1312740"/>
    <lineage>
        <taxon>Bacteria</taxon>
        <taxon>Bacillati</taxon>
        <taxon>Actinomycetota</taxon>
        <taxon>Actinomycetes</taxon>
        <taxon>Micrococcales</taxon>
        <taxon>Sanguibacteraceae</taxon>
        <taxon>Sanguibacter</taxon>
    </lineage>
</organism>
<dbReference type="SUPFAM" id="SSF142906">
    <property type="entry name" value="YjbR-like"/>
    <property type="match status" value="1"/>
</dbReference>
<dbReference type="InterPro" id="IPR038056">
    <property type="entry name" value="YjbR-like_sf"/>
</dbReference>
<dbReference type="InterPro" id="IPR058532">
    <property type="entry name" value="YjbR/MT2646/Rv2570-like"/>
</dbReference>
<dbReference type="PANTHER" id="PTHR35145:SF1">
    <property type="entry name" value="CYTOPLASMIC PROTEIN"/>
    <property type="match status" value="1"/>
</dbReference>
<name>A0A9X5FGQ3_9MICO</name>
<dbReference type="PANTHER" id="PTHR35145">
    <property type="entry name" value="CYTOPLASMIC PROTEIN-RELATED"/>
    <property type="match status" value="1"/>
</dbReference>
<protein>
    <submittedName>
        <fullName evidence="1">MmcQ/YjbR family DNA-binding protein</fullName>
    </submittedName>
</protein>
<evidence type="ECO:0000313" key="1">
    <source>
        <dbReference type="EMBL" id="NKX94184.1"/>
    </source>
</evidence>
<dbReference type="Pfam" id="PF04237">
    <property type="entry name" value="YjbR"/>
    <property type="match status" value="1"/>
</dbReference>
<dbReference type="Proteomes" id="UP000774283">
    <property type="component" value="Unassembled WGS sequence"/>
</dbReference>
<accession>A0A9X5FGQ3</accession>
<dbReference type="AlphaFoldDB" id="A0A9X5FGQ3"/>
<keyword evidence="1" id="KW-0238">DNA-binding</keyword>
<dbReference type="Gene3D" id="3.90.1150.30">
    <property type="match status" value="1"/>
</dbReference>
<dbReference type="GO" id="GO:0003677">
    <property type="term" value="F:DNA binding"/>
    <property type="evidence" value="ECO:0007669"/>
    <property type="project" value="UniProtKB-KW"/>
</dbReference>